<evidence type="ECO:0000256" key="2">
    <source>
        <dbReference type="ARBA" id="ARBA00023157"/>
    </source>
</evidence>
<evidence type="ECO:0000313" key="6">
    <source>
        <dbReference type="EMBL" id="TYG81811.1"/>
    </source>
</evidence>
<evidence type="ECO:0000256" key="4">
    <source>
        <dbReference type="SAM" id="SignalP"/>
    </source>
</evidence>
<protein>
    <recommendedName>
        <fullName evidence="5">Pectinesterase inhibitor domain-containing protein</fullName>
    </recommendedName>
</protein>
<name>A0A5D2DJB0_GOSDA</name>
<keyword evidence="7" id="KW-1185">Reference proteome</keyword>
<dbReference type="EMBL" id="CM017701">
    <property type="protein sequence ID" value="TYG81811.1"/>
    <property type="molecule type" value="Genomic_DNA"/>
</dbReference>
<feature type="signal peptide" evidence="4">
    <location>
        <begin position="1"/>
        <end position="28"/>
    </location>
</feature>
<evidence type="ECO:0000313" key="7">
    <source>
        <dbReference type="Proteomes" id="UP000323506"/>
    </source>
</evidence>
<dbReference type="Pfam" id="PF04043">
    <property type="entry name" value="PMEI"/>
    <property type="match status" value="1"/>
</dbReference>
<evidence type="ECO:0000256" key="3">
    <source>
        <dbReference type="ARBA" id="ARBA00038471"/>
    </source>
</evidence>
<organism evidence="6 7">
    <name type="scientific">Gossypium darwinii</name>
    <name type="common">Darwin's cotton</name>
    <name type="synonym">Gossypium barbadense var. darwinii</name>
    <dbReference type="NCBI Taxonomy" id="34276"/>
    <lineage>
        <taxon>Eukaryota</taxon>
        <taxon>Viridiplantae</taxon>
        <taxon>Streptophyta</taxon>
        <taxon>Embryophyta</taxon>
        <taxon>Tracheophyta</taxon>
        <taxon>Spermatophyta</taxon>
        <taxon>Magnoliopsida</taxon>
        <taxon>eudicotyledons</taxon>
        <taxon>Gunneridae</taxon>
        <taxon>Pentapetalae</taxon>
        <taxon>rosids</taxon>
        <taxon>malvids</taxon>
        <taxon>Malvales</taxon>
        <taxon>Malvaceae</taxon>
        <taxon>Malvoideae</taxon>
        <taxon>Gossypium</taxon>
    </lineage>
</organism>
<evidence type="ECO:0000256" key="1">
    <source>
        <dbReference type="ARBA" id="ARBA00022729"/>
    </source>
</evidence>
<dbReference type="Gene3D" id="1.20.140.40">
    <property type="entry name" value="Invertase/pectin methylesterase inhibitor family protein"/>
    <property type="match status" value="1"/>
</dbReference>
<keyword evidence="2" id="KW-1015">Disulfide bond</keyword>
<accession>A0A5D2DJB0</accession>
<dbReference type="InterPro" id="IPR052421">
    <property type="entry name" value="PCW_Enzyme_Inhibitor"/>
</dbReference>
<dbReference type="InterPro" id="IPR034087">
    <property type="entry name" value="C/VIF1"/>
</dbReference>
<dbReference type="Proteomes" id="UP000323506">
    <property type="component" value="Chromosome D01"/>
</dbReference>
<sequence length="180" mass="19653">MNKTMPQNLKAPLLFSLILGFLATQAISITNKKTMDLIEQTCRQSGFFALCDSTLRSDPRSSNANLEGLAKISVEIVIDKANATLNFIVDLFKNVSDPVLYRSYGTCIDSYGASVQRLLPEAIAALGSKEYATSRHDVATVATNVNACDEQFSEKTPFSDRNRLVHDLSLMSAGIIELLG</sequence>
<dbReference type="GO" id="GO:0004857">
    <property type="term" value="F:enzyme inhibitor activity"/>
    <property type="evidence" value="ECO:0007669"/>
    <property type="project" value="InterPro"/>
</dbReference>
<proteinExistence type="inferred from homology"/>
<feature type="chain" id="PRO_5023058078" description="Pectinesterase inhibitor domain-containing protein" evidence="4">
    <location>
        <begin position="29"/>
        <end position="180"/>
    </location>
</feature>
<dbReference type="InterPro" id="IPR006501">
    <property type="entry name" value="Pectinesterase_inhib_dom"/>
</dbReference>
<comment type="similarity">
    <text evidence="3">Belongs to the PMEI family.</text>
</comment>
<dbReference type="PANTHER" id="PTHR36710">
    <property type="entry name" value="PECTINESTERASE INHIBITOR-LIKE"/>
    <property type="match status" value="1"/>
</dbReference>
<dbReference type="SMART" id="SM00856">
    <property type="entry name" value="PMEI"/>
    <property type="match status" value="1"/>
</dbReference>
<evidence type="ECO:0000259" key="5">
    <source>
        <dbReference type="SMART" id="SM00856"/>
    </source>
</evidence>
<keyword evidence="1 4" id="KW-0732">Signal</keyword>
<dbReference type="AlphaFoldDB" id="A0A5D2DJB0"/>
<dbReference type="InterPro" id="IPR035513">
    <property type="entry name" value="Invertase/methylesterase_inhib"/>
</dbReference>
<feature type="domain" description="Pectinesterase inhibitor" evidence="5">
    <location>
        <begin position="33"/>
        <end position="175"/>
    </location>
</feature>
<dbReference type="SUPFAM" id="SSF101148">
    <property type="entry name" value="Plant invertase/pectin methylesterase inhibitor"/>
    <property type="match status" value="1"/>
</dbReference>
<gene>
    <name evidence="6" type="ORF">ES288_D01G035500v1</name>
</gene>
<dbReference type="CDD" id="cd15796">
    <property type="entry name" value="CIF_like"/>
    <property type="match status" value="1"/>
</dbReference>
<reference evidence="6 7" key="1">
    <citation type="submission" date="2019-06" db="EMBL/GenBank/DDBJ databases">
        <title>WGS assembly of Gossypium darwinii.</title>
        <authorList>
            <person name="Chen Z.J."/>
            <person name="Sreedasyam A."/>
            <person name="Ando A."/>
            <person name="Song Q."/>
            <person name="De L."/>
            <person name="Hulse-Kemp A."/>
            <person name="Ding M."/>
            <person name="Ye W."/>
            <person name="Kirkbride R."/>
            <person name="Jenkins J."/>
            <person name="Plott C."/>
            <person name="Lovell J."/>
            <person name="Lin Y.-M."/>
            <person name="Vaughn R."/>
            <person name="Liu B."/>
            <person name="Li W."/>
            <person name="Simpson S."/>
            <person name="Scheffler B."/>
            <person name="Saski C."/>
            <person name="Grover C."/>
            <person name="Hu G."/>
            <person name="Conover J."/>
            <person name="Carlson J."/>
            <person name="Shu S."/>
            <person name="Boston L."/>
            <person name="Williams M."/>
            <person name="Peterson D."/>
            <person name="Mcgee K."/>
            <person name="Jones D."/>
            <person name="Wendel J."/>
            <person name="Stelly D."/>
            <person name="Grimwood J."/>
            <person name="Schmutz J."/>
        </authorList>
    </citation>
    <scope>NUCLEOTIDE SEQUENCE [LARGE SCALE GENOMIC DNA]</scope>
    <source>
        <strain evidence="6">1808015.09</strain>
    </source>
</reference>
<dbReference type="NCBIfam" id="TIGR01614">
    <property type="entry name" value="PME_inhib"/>
    <property type="match status" value="1"/>
</dbReference>
<dbReference type="PANTHER" id="PTHR36710:SF18">
    <property type="entry name" value="PECTINESTERASE INHIBITOR 5-RELATED"/>
    <property type="match status" value="1"/>
</dbReference>